<dbReference type="InterPro" id="IPR032808">
    <property type="entry name" value="DoxX"/>
</dbReference>
<evidence type="ECO:0000256" key="4">
    <source>
        <dbReference type="ARBA" id="ARBA00023136"/>
    </source>
</evidence>
<evidence type="ECO:0000256" key="2">
    <source>
        <dbReference type="ARBA" id="ARBA00022692"/>
    </source>
</evidence>
<dbReference type="EMBL" id="BAABEZ010000022">
    <property type="protein sequence ID" value="GAA4453988.1"/>
    <property type="molecule type" value="Genomic_DNA"/>
</dbReference>
<evidence type="ECO:0000313" key="7">
    <source>
        <dbReference type="Proteomes" id="UP001501410"/>
    </source>
</evidence>
<dbReference type="Pfam" id="PF13564">
    <property type="entry name" value="DoxX_2"/>
    <property type="match status" value="1"/>
</dbReference>
<dbReference type="Proteomes" id="UP001501410">
    <property type="component" value="Unassembled WGS sequence"/>
</dbReference>
<evidence type="ECO:0000256" key="3">
    <source>
        <dbReference type="ARBA" id="ARBA00022989"/>
    </source>
</evidence>
<keyword evidence="2 5" id="KW-0812">Transmembrane</keyword>
<name>A0ABP8MSQ6_9BACT</name>
<accession>A0ABP8MSQ6</accession>
<comment type="caution">
    <text evidence="6">The sequence shown here is derived from an EMBL/GenBank/DDBJ whole genome shotgun (WGS) entry which is preliminary data.</text>
</comment>
<feature type="transmembrane region" description="Helical" evidence="5">
    <location>
        <begin position="7"/>
        <end position="26"/>
    </location>
</feature>
<reference evidence="7" key="1">
    <citation type="journal article" date="2019" name="Int. J. Syst. Evol. Microbiol.">
        <title>The Global Catalogue of Microorganisms (GCM) 10K type strain sequencing project: providing services to taxonomists for standard genome sequencing and annotation.</title>
        <authorList>
            <consortium name="The Broad Institute Genomics Platform"/>
            <consortium name="The Broad Institute Genome Sequencing Center for Infectious Disease"/>
            <person name="Wu L."/>
            <person name="Ma J."/>
        </authorList>
    </citation>
    <scope>NUCLEOTIDE SEQUENCE [LARGE SCALE GENOMIC DNA]</scope>
    <source>
        <strain evidence="7">JCM 31921</strain>
    </source>
</reference>
<evidence type="ECO:0000256" key="5">
    <source>
        <dbReference type="SAM" id="Phobius"/>
    </source>
</evidence>
<comment type="subcellular location">
    <subcellularLocation>
        <location evidence="1">Membrane</location>
        <topology evidence="1">Multi-pass membrane protein</topology>
    </subcellularLocation>
</comment>
<feature type="transmembrane region" description="Helical" evidence="5">
    <location>
        <begin position="46"/>
        <end position="64"/>
    </location>
</feature>
<evidence type="ECO:0000313" key="6">
    <source>
        <dbReference type="EMBL" id="GAA4453988.1"/>
    </source>
</evidence>
<evidence type="ECO:0000256" key="1">
    <source>
        <dbReference type="ARBA" id="ARBA00004141"/>
    </source>
</evidence>
<keyword evidence="3 5" id="KW-1133">Transmembrane helix</keyword>
<protein>
    <submittedName>
        <fullName evidence="6">DoxX family protein</fullName>
    </submittedName>
</protein>
<feature type="transmembrane region" description="Helical" evidence="5">
    <location>
        <begin position="73"/>
        <end position="91"/>
    </location>
</feature>
<gene>
    <name evidence="6" type="ORF">GCM10023092_15230</name>
</gene>
<dbReference type="InterPro" id="IPR016944">
    <property type="entry name" value="UCP030066"/>
</dbReference>
<organism evidence="6 7">
    <name type="scientific">Rurimicrobium arvi</name>
    <dbReference type="NCBI Taxonomy" id="2049916"/>
    <lineage>
        <taxon>Bacteria</taxon>
        <taxon>Pseudomonadati</taxon>
        <taxon>Bacteroidota</taxon>
        <taxon>Chitinophagia</taxon>
        <taxon>Chitinophagales</taxon>
        <taxon>Chitinophagaceae</taxon>
        <taxon>Rurimicrobium</taxon>
    </lineage>
</organism>
<dbReference type="PIRSF" id="PIRSF030066">
    <property type="entry name" value="UCP030066"/>
    <property type="match status" value="1"/>
</dbReference>
<sequence length="133" mass="14985">MNRTRNIIYWIATAWLCLGLASTGIVQLLHRKEELVRMQSLAYPPYLLTIIGTWKLLAIPALLLPRMPLLKEWAYAGCFFAMSCAGISHLICAHPFADIFPSLLLLVLTLVSWYFRPAAGRPYPLLNGKAQTL</sequence>
<keyword evidence="7" id="KW-1185">Reference proteome</keyword>
<dbReference type="RefSeq" id="WP_344824871.1">
    <property type="nucleotide sequence ID" value="NZ_BAABEZ010000022.1"/>
</dbReference>
<keyword evidence="4 5" id="KW-0472">Membrane</keyword>
<proteinExistence type="predicted"/>
<feature type="transmembrane region" description="Helical" evidence="5">
    <location>
        <begin position="97"/>
        <end position="115"/>
    </location>
</feature>